<dbReference type="InterPro" id="IPR005123">
    <property type="entry name" value="Oxoglu/Fe-dep_dioxygenase_dom"/>
</dbReference>
<dbReference type="Proteomes" id="UP000283474">
    <property type="component" value="Chromosome"/>
</dbReference>
<name>A0A410GFB6_9BURK</name>
<organism evidence="8 9">
    <name type="scientific">Pollutimonas thiosulfatoxidans</name>
    <dbReference type="NCBI Taxonomy" id="2028345"/>
    <lineage>
        <taxon>Bacteria</taxon>
        <taxon>Pseudomonadati</taxon>
        <taxon>Pseudomonadota</taxon>
        <taxon>Betaproteobacteria</taxon>
        <taxon>Burkholderiales</taxon>
        <taxon>Alcaligenaceae</taxon>
        <taxon>Pollutimonas</taxon>
    </lineage>
</organism>
<dbReference type="PANTHER" id="PTHR12907">
    <property type="entry name" value="EGL NINE HOMOLOG-RELATED"/>
    <property type="match status" value="1"/>
</dbReference>
<keyword evidence="4" id="KW-0223">Dioxygenase</keyword>
<dbReference type="GO" id="GO:0031418">
    <property type="term" value="F:L-ascorbic acid binding"/>
    <property type="evidence" value="ECO:0007669"/>
    <property type="project" value="UniProtKB-KW"/>
</dbReference>
<evidence type="ECO:0000256" key="1">
    <source>
        <dbReference type="ARBA" id="ARBA00001961"/>
    </source>
</evidence>
<dbReference type="GO" id="GO:0071456">
    <property type="term" value="P:cellular response to hypoxia"/>
    <property type="evidence" value="ECO:0007669"/>
    <property type="project" value="TreeGrafter"/>
</dbReference>
<evidence type="ECO:0000256" key="5">
    <source>
        <dbReference type="ARBA" id="ARBA00023002"/>
    </source>
</evidence>
<dbReference type="SMART" id="SM00702">
    <property type="entry name" value="P4Hc"/>
    <property type="match status" value="1"/>
</dbReference>
<dbReference type="GO" id="GO:0008198">
    <property type="term" value="F:ferrous iron binding"/>
    <property type="evidence" value="ECO:0007669"/>
    <property type="project" value="TreeGrafter"/>
</dbReference>
<dbReference type="Gene3D" id="2.60.120.620">
    <property type="entry name" value="q2cbj1_9rhob like domain"/>
    <property type="match status" value="1"/>
</dbReference>
<evidence type="ECO:0000256" key="6">
    <source>
        <dbReference type="ARBA" id="ARBA00023004"/>
    </source>
</evidence>
<dbReference type="InterPro" id="IPR006620">
    <property type="entry name" value="Pro_4_hyd_alph"/>
</dbReference>
<evidence type="ECO:0000313" key="8">
    <source>
        <dbReference type="EMBL" id="QAA94993.1"/>
    </source>
</evidence>
<protein>
    <submittedName>
        <fullName evidence="8">Proline hydroxylase</fullName>
    </submittedName>
</protein>
<dbReference type="Pfam" id="PF13640">
    <property type="entry name" value="2OG-FeII_Oxy_3"/>
    <property type="match status" value="1"/>
</dbReference>
<dbReference type="PANTHER" id="PTHR12907:SF26">
    <property type="entry name" value="HIF PROLYL HYDROXYLASE, ISOFORM C"/>
    <property type="match status" value="1"/>
</dbReference>
<keyword evidence="3" id="KW-0847">Vitamin C</keyword>
<dbReference type="RefSeq" id="WP_128355985.1">
    <property type="nucleotide sequence ID" value="NZ_CP022987.1"/>
</dbReference>
<dbReference type="InterPro" id="IPR044862">
    <property type="entry name" value="Pro_4_hyd_alph_FE2OG_OXY"/>
</dbReference>
<dbReference type="EMBL" id="CP022987">
    <property type="protein sequence ID" value="QAA94993.1"/>
    <property type="molecule type" value="Genomic_DNA"/>
</dbReference>
<keyword evidence="6" id="KW-0408">Iron</keyword>
<keyword evidence="2" id="KW-0479">Metal-binding</keyword>
<evidence type="ECO:0000313" key="9">
    <source>
        <dbReference type="Proteomes" id="UP000283474"/>
    </source>
</evidence>
<dbReference type="OrthoDB" id="9783171at2"/>
<gene>
    <name evidence="8" type="ORF">CKA81_14865</name>
</gene>
<sequence>MLATSALDDTLIDTLAQRGWVVSDELISPELHHGLLSSCRQHWDAGDFKPAAVGKGKALARHPRIRNDSIYWIEAEQAQGPVRQFLDWTETLREQLNRELFAGLKSTEFHFARYPQGGVYKKHLDQHKGQAHRSISLVLYLNQTWTDDDGGQLCLYATDDNTRELARVLPQAGRLVLFRSDLVPHAVLPCSQTRWSLSGWFRTDATLLPVAPL</sequence>
<keyword evidence="5" id="KW-0560">Oxidoreductase</keyword>
<proteinExistence type="predicted"/>
<evidence type="ECO:0000259" key="7">
    <source>
        <dbReference type="PROSITE" id="PS51471"/>
    </source>
</evidence>
<dbReference type="InterPro" id="IPR051559">
    <property type="entry name" value="HIF_prolyl_hydroxylases"/>
</dbReference>
<keyword evidence="9" id="KW-1185">Reference proteome</keyword>
<evidence type="ECO:0000256" key="3">
    <source>
        <dbReference type="ARBA" id="ARBA00022896"/>
    </source>
</evidence>
<accession>A0A410GFB6</accession>
<dbReference type="PROSITE" id="PS51471">
    <property type="entry name" value="FE2OG_OXY"/>
    <property type="match status" value="1"/>
</dbReference>
<dbReference type="AlphaFoldDB" id="A0A410GFB6"/>
<comment type="cofactor">
    <cofactor evidence="1">
        <name>L-ascorbate</name>
        <dbReference type="ChEBI" id="CHEBI:38290"/>
    </cofactor>
</comment>
<dbReference type="GO" id="GO:0031543">
    <property type="term" value="F:peptidyl-proline dioxygenase activity"/>
    <property type="evidence" value="ECO:0007669"/>
    <property type="project" value="TreeGrafter"/>
</dbReference>
<dbReference type="KEGG" id="pus:CKA81_14865"/>
<feature type="domain" description="Fe2OG dioxygenase" evidence="7">
    <location>
        <begin position="105"/>
        <end position="203"/>
    </location>
</feature>
<evidence type="ECO:0000256" key="4">
    <source>
        <dbReference type="ARBA" id="ARBA00022964"/>
    </source>
</evidence>
<evidence type="ECO:0000256" key="2">
    <source>
        <dbReference type="ARBA" id="ARBA00022723"/>
    </source>
</evidence>
<reference evidence="8 9" key="1">
    <citation type="submission" date="2017-08" db="EMBL/GenBank/DDBJ databases">
        <authorList>
            <person name="Park S.-J."/>
            <person name="Kim H."/>
        </authorList>
    </citation>
    <scope>NUCLEOTIDE SEQUENCE [LARGE SCALE GENOMIC DNA]</scope>
    <source>
        <strain evidence="9">ye3</strain>
    </source>
</reference>